<accession>A0ABT9TVF0</accession>
<protein>
    <submittedName>
        <fullName evidence="2">DsbA family dithiol-disulfide isomerase</fullName>
    </submittedName>
</protein>
<dbReference type="Gene3D" id="3.40.30.10">
    <property type="entry name" value="Glutaredoxin"/>
    <property type="match status" value="1"/>
</dbReference>
<dbReference type="CDD" id="cd03024">
    <property type="entry name" value="DsbA_FrnE"/>
    <property type="match status" value="1"/>
</dbReference>
<evidence type="ECO:0000313" key="2">
    <source>
        <dbReference type="EMBL" id="MDQ0111318.1"/>
    </source>
</evidence>
<keyword evidence="2" id="KW-0413">Isomerase</keyword>
<dbReference type="InterPro" id="IPR036249">
    <property type="entry name" value="Thioredoxin-like_sf"/>
</dbReference>
<dbReference type="PANTHER" id="PTHR13887:SF41">
    <property type="entry name" value="THIOREDOXIN SUPERFAMILY PROTEIN"/>
    <property type="match status" value="1"/>
</dbReference>
<evidence type="ECO:0000259" key="1">
    <source>
        <dbReference type="Pfam" id="PF01323"/>
    </source>
</evidence>
<dbReference type="Proteomes" id="UP001229346">
    <property type="component" value="Unassembled WGS sequence"/>
</dbReference>
<name>A0ABT9TVF0_PAEHA</name>
<feature type="domain" description="DSBA-like thioredoxin" evidence="1">
    <location>
        <begin position="3"/>
        <end position="204"/>
    </location>
</feature>
<comment type="caution">
    <text evidence="2">The sequence shown here is derived from an EMBL/GenBank/DDBJ whole genome shotgun (WGS) entry which is preliminary data.</text>
</comment>
<gene>
    <name evidence="2" type="ORF">J2T15_000751</name>
</gene>
<dbReference type="EMBL" id="JAUSSU010000002">
    <property type="protein sequence ID" value="MDQ0111318.1"/>
    <property type="molecule type" value="Genomic_DNA"/>
</dbReference>
<dbReference type="Pfam" id="PF01323">
    <property type="entry name" value="DSBA"/>
    <property type="match status" value="1"/>
</dbReference>
<sequence length="242" mass="26774">MKVEIWSDYVCPFCYIGKRRFELGLSKFEHNDKIEVVYRSFELDPGADAESGKSTYEMLSKKYGMTIEQAKANTVNVAQQAAEVGLTFNFDGQVETNTFDSHRLMHFAASQGKDKELSERLFKAHFTDNDNVGNREKLAQLAAEVGLDAEAAAKVLASDVYAEAVRGEENEGSTLGIRGVPYYVFDRKYAVSGAQAPETFLSTLKKAWDEKHPTLIQVDGDDDVSCADGVCAPDAGRSQRTE</sequence>
<proteinExistence type="predicted"/>
<dbReference type="PANTHER" id="PTHR13887">
    <property type="entry name" value="GLUTATHIONE S-TRANSFERASE KAPPA"/>
    <property type="match status" value="1"/>
</dbReference>
<reference evidence="2 3" key="1">
    <citation type="submission" date="2023-07" db="EMBL/GenBank/DDBJ databases">
        <title>Sorghum-associated microbial communities from plants grown in Nebraska, USA.</title>
        <authorList>
            <person name="Schachtman D."/>
        </authorList>
    </citation>
    <scope>NUCLEOTIDE SEQUENCE [LARGE SCALE GENOMIC DNA]</scope>
    <source>
        <strain evidence="2 3">CC482</strain>
    </source>
</reference>
<evidence type="ECO:0000313" key="3">
    <source>
        <dbReference type="Proteomes" id="UP001229346"/>
    </source>
</evidence>
<dbReference type="SUPFAM" id="SSF52833">
    <property type="entry name" value="Thioredoxin-like"/>
    <property type="match status" value="1"/>
</dbReference>
<organism evidence="2 3">
    <name type="scientific">Paenibacillus harenae</name>
    <dbReference type="NCBI Taxonomy" id="306543"/>
    <lineage>
        <taxon>Bacteria</taxon>
        <taxon>Bacillati</taxon>
        <taxon>Bacillota</taxon>
        <taxon>Bacilli</taxon>
        <taxon>Bacillales</taxon>
        <taxon>Paenibacillaceae</taxon>
        <taxon>Paenibacillus</taxon>
    </lineage>
</organism>
<dbReference type="RefSeq" id="WP_307201199.1">
    <property type="nucleotide sequence ID" value="NZ_JAUSSU010000002.1"/>
</dbReference>
<dbReference type="GO" id="GO:0016853">
    <property type="term" value="F:isomerase activity"/>
    <property type="evidence" value="ECO:0007669"/>
    <property type="project" value="UniProtKB-KW"/>
</dbReference>
<dbReference type="InterPro" id="IPR001853">
    <property type="entry name" value="DSBA-like_thioredoxin_dom"/>
</dbReference>
<keyword evidence="3" id="KW-1185">Reference proteome</keyword>